<reference evidence="3 4" key="1">
    <citation type="submission" date="2023-09" db="EMBL/GenBank/DDBJ databases">
        <title>Demequina sp. a novel bacteria isolated from Capsicum annuum.</title>
        <authorList>
            <person name="Humaira Z."/>
            <person name="Lee J."/>
            <person name="Cho D."/>
        </authorList>
    </citation>
    <scope>NUCLEOTIDE SEQUENCE [LARGE SCALE GENOMIC DNA]</scope>
    <source>
        <strain evidence="3 4">OYTSA14</strain>
    </source>
</reference>
<feature type="compositionally biased region" description="Low complexity" evidence="1">
    <location>
        <begin position="290"/>
        <end position="311"/>
    </location>
</feature>
<dbReference type="InterPro" id="IPR011089">
    <property type="entry name" value="GmrSD_C"/>
</dbReference>
<protein>
    <submittedName>
        <fullName evidence="3">DUF1524 domain-containing protein</fullName>
    </submittedName>
</protein>
<evidence type="ECO:0000313" key="4">
    <source>
        <dbReference type="Proteomes" id="UP001304125"/>
    </source>
</evidence>
<evidence type="ECO:0000256" key="1">
    <source>
        <dbReference type="SAM" id="MobiDB-lite"/>
    </source>
</evidence>
<gene>
    <name evidence="3" type="ORF">RN606_10035</name>
</gene>
<feature type="compositionally biased region" description="Low complexity" evidence="1">
    <location>
        <begin position="42"/>
        <end position="60"/>
    </location>
</feature>
<organism evidence="3 4">
    <name type="scientific">Demequina capsici</name>
    <dbReference type="NCBI Taxonomy" id="3075620"/>
    <lineage>
        <taxon>Bacteria</taxon>
        <taxon>Bacillati</taxon>
        <taxon>Actinomycetota</taxon>
        <taxon>Actinomycetes</taxon>
        <taxon>Micrococcales</taxon>
        <taxon>Demequinaceae</taxon>
        <taxon>Demequina</taxon>
    </lineage>
</organism>
<dbReference type="PANTHER" id="PTHR24094">
    <property type="entry name" value="SECRETED PROTEIN"/>
    <property type="match status" value="1"/>
</dbReference>
<feature type="domain" description="Excalibur calcium-binding" evidence="2">
    <location>
        <begin position="317"/>
        <end position="354"/>
    </location>
</feature>
<dbReference type="RefSeq" id="WP_313496809.1">
    <property type="nucleotide sequence ID" value="NZ_CP134879.1"/>
</dbReference>
<dbReference type="Pfam" id="PF07510">
    <property type="entry name" value="GmrSD_C"/>
    <property type="match status" value="1"/>
</dbReference>
<dbReference type="PANTHER" id="PTHR24094:SF15">
    <property type="entry name" value="AMP-DEPENDENT SYNTHETASE_LIGASE DOMAIN-CONTAINING PROTEIN-RELATED"/>
    <property type="match status" value="1"/>
</dbReference>
<proteinExistence type="predicted"/>
<feature type="region of interest" description="Disordered" evidence="1">
    <location>
        <begin position="290"/>
        <end position="312"/>
    </location>
</feature>
<accession>A0AA96J607</accession>
<dbReference type="InterPro" id="IPR008613">
    <property type="entry name" value="Excalibur_Ca-bd_domain"/>
</dbReference>
<dbReference type="EMBL" id="CP134879">
    <property type="protein sequence ID" value="WNM23697.1"/>
    <property type="molecule type" value="Genomic_DNA"/>
</dbReference>
<dbReference type="Proteomes" id="UP001304125">
    <property type="component" value="Chromosome"/>
</dbReference>
<keyword evidence="4" id="KW-1185">Reference proteome</keyword>
<evidence type="ECO:0000313" key="3">
    <source>
        <dbReference type="EMBL" id="WNM23697.1"/>
    </source>
</evidence>
<evidence type="ECO:0000259" key="2">
    <source>
        <dbReference type="SMART" id="SM00894"/>
    </source>
</evidence>
<feature type="region of interest" description="Disordered" evidence="1">
    <location>
        <begin position="37"/>
        <end position="66"/>
    </location>
</feature>
<name>A0AA96J607_9MICO</name>
<dbReference type="Pfam" id="PF05901">
    <property type="entry name" value="Excalibur"/>
    <property type="match status" value="1"/>
</dbReference>
<dbReference type="AlphaFoldDB" id="A0AA96J607"/>
<sequence length="355" mass="37484">MSGARRRRAWWARWWVIGPAAVFALYLLATGASGSPDGRADAATSAPPSRSATPAASASPTPSPTLAVTDAGQGTALEAALALPVAARSSSSDYRRDYFGDGWIDVDANGCDTRNDILARDLDVSEMRGVCTVMHGVLDDPYTGTVIDWDKSDATAVQIDHVVALSNAWSTGASEWDFATRVAFANDPLNLLAVDGPTNASKSDDDASEWLPVADFRCDYVARQVAVKSKYGLWVTSAEQDAMTRVLDGCQGFLLPDYGDQPTTAANLGGQTDPMLETEAAVTVTAPARAETTTAPAPAETTTAPAPAETTQALDPDYGTCKEAIAHGAGPYVQGVDPEYAWYTDRDHDGVVCER</sequence>
<dbReference type="SMART" id="SM00894">
    <property type="entry name" value="Excalibur"/>
    <property type="match status" value="1"/>
</dbReference>